<dbReference type="EMBL" id="CP009810">
    <property type="protein sequence ID" value="ATZ51345.1"/>
    <property type="molecule type" value="Genomic_DNA"/>
</dbReference>
<accession>A0A384JL75</accession>
<comment type="subunit">
    <text evidence="8">Component of the Mediator complex.</text>
</comment>
<keyword evidence="11" id="KW-1185">Reference proteome</keyword>
<reference evidence="10 11" key="1">
    <citation type="journal article" date="2011" name="PLoS Genet.">
        <title>Genomic analysis of the necrotrophic fungal pathogens Sclerotinia sclerotiorum and Botrytis cinerea.</title>
        <authorList>
            <person name="Amselem J."/>
            <person name="Cuomo C.A."/>
            <person name="van Kan J.A."/>
            <person name="Viaud M."/>
            <person name="Benito E.P."/>
            <person name="Couloux A."/>
            <person name="Coutinho P.M."/>
            <person name="de Vries R.P."/>
            <person name="Dyer P.S."/>
            <person name="Fillinger S."/>
            <person name="Fournier E."/>
            <person name="Gout L."/>
            <person name="Hahn M."/>
            <person name="Kohn L."/>
            <person name="Lapalu N."/>
            <person name="Plummer K.M."/>
            <person name="Pradier J.M."/>
            <person name="Quevillon E."/>
            <person name="Sharon A."/>
            <person name="Simon A."/>
            <person name="ten Have A."/>
            <person name="Tudzynski B."/>
            <person name="Tudzynski P."/>
            <person name="Wincker P."/>
            <person name="Andrew M."/>
            <person name="Anthouard V."/>
            <person name="Beever R.E."/>
            <person name="Beffa R."/>
            <person name="Benoit I."/>
            <person name="Bouzid O."/>
            <person name="Brault B."/>
            <person name="Chen Z."/>
            <person name="Choquer M."/>
            <person name="Collemare J."/>
            <person name="Cotton P."/>
            <person name="Danchin E.G."/>
            <person name="Da Silva C."/>
            <person name="Gautier A."/>
            <person name="Giraud C."/>
            <person name="Giraud T."/>
            <person name="Gonzalez C."/>
            <person name="Grossetete S."/>
            <person name="Guldener U."/>
            <person name="Henrissat B."/>
            <person name="Howlett B.J."/>
            <person name="Kodira C."/>
            <person name="Kretschmer M."/>
            <person name="Lappartient A."/>
            <person name="Leroch M."/>
            <person name="Levis C."/>
            <person name="Mauceli E."/>
            <person name="Neuveglise C."/>
            <person name="Oeser B."/>
            <person name="Pearson M."/>
            <person name="Poulain J."/>
            <person name="Poussereau N."/>
            <person name="Quesneville H."/>
            <person name="Rascle C."/>
            <person name="Schumacher J."/>
            <person name="Segurens B."/>
            <person name="Sexton A."/>
            <person name="Silva E."/>
            <person name="Sirven C."/>
            <person name="Soanes D.M."/>
            <person name="Talbot N.J."/>
            <person name="Templeton M."/>
            <person name="Yandava C."/>
            <person name="Yarden O."/>
            <person name="Zeng Q."/>
            <person name="Rollins J.A."/>
            <person name="Lebrun M.H."/>
            <person name="Dickman M."/>
        </authorList>
    </citation>
    <scope>NUCLEOTIDE SEQUENCE [LARGE SCALE GENOMIC DNA]</scope>
    <source>
        <strain evidence="10 11">B05.10</strain>
    </source>
</reference>
<feature type="compositionally biased region" description="Basic and acidic residues" evidence="9">
    <location>
        <begin position="246"/>
        <end position="280"/>
    </location>
</feature>
<organism evidence="10 11">
    <name type="scientific">Botryotinia fuckeliana (strain B05.10)</name>
    <name type="common">Noble rot fungus</name>
    <name type="synonym">Botrytis cinerea</name>
    <dbReference type="NCBI Taxonomy" id="332648"/>
    <lineage>
        <taxon>Eukaryota</taxon>
        <taxon>Fungi</taxon>
        <taxon>Dikarya</taxon>
        <taxon>Ascomycota</taxon>
        <taxon>Pezizomycotina</taxon>
        <taxon>Leotiomycetes</taxon>
        <taxon>Helotiales</taxon>
        <taxon>Sclerotiniaceae</taxon>
        <taxon>Botrytis</taxon>
    </lineage>
</organism>
<dbReference type="AlphaFoldDB" id="A0A384JL75"/>
<feature type="region of interest" description="Disordered" evidence="9">
    <location>
        <begin position="234"/>
        <end position="309"/>
    </location>
</feature>
<dbReference type="OMA" id="WPLEDKI"/>
<dbReference type="GO" id="GO:0016592">
    <property type="term" value="C:mediator complex"/>
    <property type="evidence" value="ECO:0007669"/>
    <property type="project" value="InterPro"/>
</dbReference>
<evidence type="ECO:0000313" key="10">
    <source>
        <dbReference type="EMBL" id="ATZ51345.1"/>
    </source>
</evidence>
<dbReference type="OrthoDB" id="1929813at2759"/>
<feature type="compositionally biased region" description="Basic and acidic residues" evidence="9">
    <location>
        <begin position="205"/>
        <end position="219"/>
    </location>
</feature>
<evidence type="ECO:0000256" key="3">
    <source>
        <dbReference type="ARBA" id="ARBA00020629"/>
    </source>
</evidence>
<dbReference type="Pfam" id="PF10018">
    <property type="entry name" value="Med4"/>
    <property type="match status" value="1"/>
</dbReference>
<feature type="compositionally biased region" description="Polar residues" evidence="9">
    <location>
        <begin position="129"/>
        <end position="154"/>
    </location>
</feature>
<evidence type="ECO:0000256" key="2">
    <source>
        <dbReference type="ARBA" id="ARBA00009626"/>
    </source>
</evidence>
<dbReference type="PANTHER" id="PTHR13208:SF2">
    <property type="entry name" value="MEDIATOR OF RNA POLYMERASE II TRANSCRIPTION SUBUNIT 4"/>
    <property type="match status" value="1"/>
</dbReference>
<feature type="region of interest" description="Disordered" evidence="9">
    <location>
        <begin position="118"/>
        <end position="219"/>
    </location>
</feature>
<evidence type="ECO:0000256" key="6">
    <source>
        <dbReference type="ARBA" id="ARBA00023242"/>
    </source>
</evidence>
<name>A0A384JL75_BOTFB</name>
<sequence length="309" mass="33961">MDKIIDARFDRVEKALVNLIASISKYSPAPALAQDLVLADQELNDGLSLLNQHQQNTHTLDTLHATSAALDTQIRDFLILLTSTRSELLSTPSSEYPENKNPVEYEELLSYARRISKYTAPPETRSSKPEASSPKQEEIATNGSTTPSVTVTGNGANGNAMDTDVPSVTPNGSNPPAPSQDQASQQPSQSQTALDAEVVQALNTRLDDRPFQPWARDEDIRGGALANIQALLDSGIDPEGWDPELEEQKKREKAEELEREKEAQRVQEEERHRADMERRNNAMSAGAGAGVGAERPKVFQLDEFDDDDD</sequence>
<evidence type="ECO:0000256" key="7">
    <source>
        <dbReference type="ARBA" id="ARBA00031257"/>
    </source>
</evidence>
<comment type="function">
    <text evidence="8">Component of the Mediator complex, a coactivator involved in the regulated transcription of nearly all RNA polymerase II-dependent genes. Mediator functions as a bridge to convey information from gene-specific regulatory proteins to the basal RNA polymerase II transcription machinery. Mediator is recruited to promoters by direct interactions with regulatory proteins and serves as a scaffold for the assembly of a functional preinitiation complex with RNA polymerase II and the general transcription factors.</text>
</comment>
<dbReference type="GO" id="GO:0006357">
    <property type="term" value="P:regulation of transcription by RNA polymerase II"/>
    <property type="evidence" value="ECO:0007669"/>
    <property type="project" value="InterPro"/>
</dbReference>
<protein>
    <recommendedName>
        <fullName evidence="3 8">Mediator of RNA polymerase II transcription subunit 4</fullName>
    </recommendedName>
    <alternativeName>
        <fullName evidence="7 8">Mediator complex subunit 4</fullName>
    </alternativeName>
</protein>
<dbReference type="GO" id="GO:0003712">
    <property type="term" value="F:transcription coregulator activity"/>
    <property type="evidence" value="ECO:0007669"/>
    <property type="project" value="InterPro"/>
</dbReference>
<evidence type="ECO:0000256" key="8">
    <source>
        <dbReference type="RuleBase" id="RU364141"/>
    </source>
</evidence>
<reference evidence="10 11" key="3">
    <citation type="journal article" date="2017" name="Mol. Plant Pathol.">
        <title>A gapless genome sequence of the fungus Botrytis cinerea.</title>
        <authorList>
            <person name="Van Kan J.A."/>
            <person name="Stassen J.H."/>
            <person name="Mosbach A."/>
            <person name="Van Der Lee T.A."/>
            <person name="Faino L."/>
            <person name="Farmer A.D."/>
            <person name="Papasotiriou D.G."/>
            <person name="Zhou S."/>
            <person name="Seidl M.F."/>
            <person name="Cottam E."/>
            <person name="Edel D."/>
            <person name="Hahn M."/>
            <person name="Schwartz D.C."/>
            <person name="Dietrich R.A."/>
            <person name="Widdison S."/>
            <person name="Scalliet G."/>
        </authorList>
    </citation>
    <scope>NUCLEOTIDE SEQUENCE [LARGE SCALE GENOMIC DNA]</scope>
    <source>
        <strain evidence="10 11">B05.10</strain>
    </source>
</reference>
<keyword evidence="4 8" id="KW-0805">Transcription regulation</keyword>
<dbReference type="GO" id="GO:0070847">
    <property type="term" value="C:core mediator complex"/>
    <property type="evidence" value="ECO:0007669"/>
    <property type="project" value="TreeGrafter"/>
</dbReference>
<comment type="subcellular location">
    <subcellularLocation>
        <location evidence="1 8">Nucleus</location>
    </subcellularLocation>
</comment>
<feature type="compositionally biased region" description="Low complexity" evidence="9">
    <location>
        <begin position="179"/>
        <end position="191"/>
    </location>
</feature>
<dbReference type="VEuPathDB" id="FungiDB:Bcin06g07520"/>
<evidence type="ECO:0000256" key="9">
    <source>
        <dbReference type="SAM" id="MobiDB-lite"/>
    </source>
</evidence>
<comment type="similarity">
    <text evidence="2 8">Belongs to the Mediator complex subunit 4 family.</text>
</comment>
<evidence type="ECO:0000256" key="4">
    <source>
        <dbReference type="ARBA" id="ARBA00023015"/>
    </source>
</evidence>
<proteinExistence type="inferred from homology"/>
<reference evidence="10 11" key="2">
    <citation type="journal article" date="2012" name="Eukaryot. Cell">
        <title>Genome update of Botrytis cinerea strains B05.10 and T4.</title>
        <authorList>
            <person name="Staats M."/>
            <person name="van Kan J.A."/>
        </authorList>
    </citation>
    <scope>NUCLEOTIDE SEQUENCE [LARGE SCALE GENOMIC DNA]</scope>
    <source>
        <strain evidence="10 11">B05.10</strain>
    </source>
</reference>
<keyword evidence="5 8" id="KW-0804">Transcription</keyword>
<dbReference type="PANTHER" id="PTHR13208">
    <property type="entry name" value="MEDIATOR OF RNA POLYMERASE II TRANSCRIPTION SUBUNIT 4"/>
    <property type="match status" value="1"/>
</dbReference>
<dbReference type="Proteomes" id="UP000001798">
    <property type="component" value="Chromosome 6"/>
</dbReference>
<evidence type="ECO:0000256" key="1">
    <source>
        <dbReference type="ARBA" id="ARBA00004123"/>
    </source>
</evidence>
<keyword evidence="6 8" id="KW-0539">Nucleus</keyword>
<evidence type="ECO:0000313" key="11">
    <source>
        <dbReference type="Proteomes" id="UP000001798"/>
    </source>
</evidence>
<gene>
    <name evidence="8" type="primary">MED4</name>
    <name evidence="10" type="ORF">BCIN_06g07520</name>
</gene>
<evidence type="ECO:0000256" key="5">
    <source>
        <dbReference type="ARBA" id="ARBA00023163"/>
    </source>
</evidence>
<keyword evidence="8" id="KW-0010">Activator</keyword>
<dbReference type="InterPro" id="IPR019258">
    <property type="entry name" value="Mediator_Med4"/>
</dbReference>